<dbReference type="AlphaFoldDB" id="A0A8E0RTZ5"/>
<feature type="transmembrane region" description="Helical" evidence="1">
    <location>
        <begin position="12"/>
        <end position="34"/>
    </location>
</feature>
<keyword evidence="3" id="KW-1185">Reference proteome</keyword>
<protein>
    <submittedName>
        <fullName evidence="2">GDP-fucose transporter 1</fullName>
    </submittedName>
</protein>
<keyword evidence="1" id="KW-1133">Transmembrane helix</keyword>
<dbReference type="Proteomes" id="UP000728185">
    <property type="component" value="Unassembled WGS sequence"/>
</dbReference>
<comment type="caution">
    <text evidence="2">The sequence shown here is derived from an EMBL/GenBank/DDBJ whole genome shotgun (WGS) entry which is preliminary data.</text>
</comment>
<feature type="transmembrane region" description="Helical" evidence="1">
    <location>
        <begin position="55"/>
        <end position="72"/>
    </location>
</feature>
<organism evidence="2 3">
    <name type="scientific">Fasciolopsis buskii</name>
    <dbReference type="NCBI Taxonomy" id="27845"/>
    <lineage>
        <taxon>Eukaryota</taxon>
        <taxon>Metazoa</taxon>
        <taxon>Spiralia</taxon>
        <taxon>Lophotrochozoa</taxon>
        <taxon>Platyhelminthes</taxon>
        <taxon>Trematoda</taxon>
        <taxon>Digenea</taxon>
        <taxon>Plagiorchiida</taxon>
        <taxon>Echinostomata</taxon>
        <taxon>Echinostomatoidea</taxon>
        <taxon>Fasciolidae</taxon>
        <taxon>Fasciolopsis</taxon>
    </lineage>
</organism>
<accession>A0A8E0RTZ5</accession>
<gene>
    <name evidence="2" type="ORF">FBUS_02435</name>
</gene>
<keyword evidence="1" id="KW-0472">Membrane</keyword>
<sequence>MFGYGSGVNIEGSFGSLSVVGAFFGIGSSVTCALNSIMTAKCLPKLDGSVWRLTFYNNVNAIVLLIPPILLFETKALYNSKEIFK</sequence>
<dbReference type="EMBL" id="LUCM01005500">
    <property type="protein sequence ID" value="KAA0192728.1"/>
    <property type="molecule type" value="Genomic_DNA"/>
</dbReference>
<evidence type="ECO:0000256" key="1">
    <source>
        <dbReference type="SAM" id="Phobius"/>
    </source>
</evidence>
<dbReference type="OrthoDB" id="5547497at2759"/>
<evidence type="ECO:0000313" key="3">
    <source>
        <dbReference type="Proteomes" id="UP000728185"/>
    </source>
</evidence>
<keyword evidence="1" id="KW-0812">Transmembrane</keyword>
<name>A0A8E0RTZ5_9TREM</name>
<proteinExistence type="predicted"/>
<reference evidence="2" key="1">
    <citation type="submission" date="2019-05" db="EMBL/GenBank/DDBJ databases">
        <title>Annotation for the trematode Fasciolopsis buski.</title>
        <authorList>
            <person name="Choi Y.-J."/>
        </authorList>
    </citation>
    <scope>NUCLEOTIDE SEQUENCE</scope>
    <source>
        <strain evidence="2">HT</strain>
        <tissue evidence="2">Whole worm</tissue>
    </source>
</reference>
<evidence type="ECO:0000313" key="2">
    <source>
        <dbReference type="EMBL" id="KAA0192728.1"/>
    </source>
</evidence>